<dbReference type="InterPro" id="IPR019574">
    <property type="entry name" value="NADH_UbQ_OxRdtase_Gsu_4Fe4S-bd"/>
</dbReference>
<evidence type="ECO:0000256" key="11">
    <source>
        <dbReference type="ARBA" id="ARBA00023136"/>
    </source>
</evidence>
<dbReference type="PROSITE" id="PS51839">
    <property type="entry name" value="4FE4S_HC3"/>
    <property type="match status" value="1"/>
</dbReference>
<evidence type="ECO:0000256" key="4">
    <source>
        <dbReference type="ARBA" id="ARBA00022485"/>
    </source>
</evidence>
<keyword evidence="11" id="KW-0472">Membrane</keyword>
<dbReference type="SUPFAM" id="SSF54292">
    <property type="entry name" value="2Fe-2S ferredoxin-like"/>
    <property type="match status" value="1"/>
</dbReference>
<keyword evidence="6" id="KW-0479">Metal-binding</keyword>
<feature type="domain" description="4Fe-4S ferredoxin-type" evidence="14">
    <location>
        <begin position="139"/>
        <end position="169"/>
    </location>
</feature>
<dbReference type="InterPro" id="IPR050157">
    <property type="entry name" value="PSI_iron-sulfur_center"/>
</dbReference>
<evidence type="ECO:0000256" key="3">
    <source>
        <dbReference type="ARBA" id="ARBA00005404"/>
    </source>
</evidence>
<dbReference type="GO" id="GO:0051539">
    <property type="term" value="F:4 iron, 4 sulfur cluster binding"/>
    <property type="evidence" value="ECO:0007669"/>
    <property type="project" value="UniProtKB-KW"/>
</dbReference>
<comment type="cofactor">
    <cofactor evidence="12">
        <name>[2Fe-2S] cluster</name>
        <dbReference type="ChEBI" id="CHEBI:190135"/>
    </cofactor>
</comment>
<dbReference type="SMART" id="SM00929">
    <property type="entry name" value="NADH-G_4Fe-4S_3"/>
    <property type="match status" value="1"/>
</dbReference>
<dbReference type="PANTHER" id="PTHR24960">
    <property type="entry name" value="PHOTOSYSTEM I IRON-SULFUR CENTER-RELATED"/>
    <property type="match status" value="1"/>
</dbReference>
<dbReference type="Gene3D" id="3.10.20.740">
    <property type="match status" value="1"/>
</dbReference>
<comment type="subcellular location">
    <subcellularLocation>
        <location evidence="2">Membrane</location>
    </subcellularLocation>
</comment>
<gene>
    <name evidence="16" type="ORF">GPICK_12415</name>
</gene>
<feature type="domain" description="4Fe-4S ferredoxin-type" evidence="14">
    <location>
        <begin position="183"/>
        <end position="212"/>
    </location>
</feature>
<dbReference type="GO" id="GO:0016491">
    <property type="term" value="F:oxidoreductase activity"/>
    <property type="evidence" value="ECO:0007669"/>
    <property type="project" value="InterPro"/>
</dbReference>
<sequence>MPVITLTINDELVSGRRGESLLEVVREHGITLPTLCHMEGLSERGGCRLCIVEVEGSPRPVPACTTMAREGMLVRTHTTRLIRYRRMIVELLLAERNHYCAVCVSVGHCELQNVAAALGVDHVRYEYLSPRVTMDLSHERFGMDHNRCILCTRCVRVCDEVEGVRTWDIAHRGVRSRIMADLNYPWGESETCTSCGKCVQVCPTGALFTKGAAVGEMVKDPGMLRRVLEGRDRKEWEG</sequence>
<dbReference type="KEGG" id="gpi:GPICK_12415"/>
<reference evidence="16 17" key="1">
    <citation type="journal article" date="2015" name="Genome Announc.">
        <title>Complete Genome of Geobacter pickeringii G13T, a Metal-Reducing Isolate from Sedimentary Kaolin Deposits.</title>
        <authorList>
            <person name="Badalamenti J.P."/>
            <person name="Bond D.R."/>
        </authorList>
    </citation>
    <scope>NUCLEOTIDE SEQUENCE [LARGE SCALE GENOMIC DNA]</scope>
    <source>
        <strain evidence="16 17">G13</strain>
    </source>
</reference>
<dbReference type="Pfam" id="PF10588">
    <property type="entry name" value="NADH-G_4Fe-4S_3"/>
    <property type="match status" value="1"/>
</dbReference>
<dbReference type="InterPro" id="IPR017896">
    <property type="entry name" value="4Fe4S_Fe-S-bd"/>
</dbReference>
<evidence type="ECO:0000313" key="16">
    <source>
        <dbReference type="EMBL" id="AJE04054.1"/>
    </source>
</evidence>
<dbReference type="EMBL" id="CP009788">
    <property type="protein sequence ID" value="AJE04054.1"/>
    <property type="molecule type" value="Genomic_DNA"/>
</dbReference>
<evidence type="ECO:0000256" key="5">
    <source>
        <dbReference type="ARBA" id="ARBA00022714"/>
    </source>
</evidence>
<dbReference type="InterPro" id="IPR017900">
    <property type="entry name" value="4Fe4S_Fe_S_CS"/>
</dbReference>
<dbReference type="InterPro" id="IPR016214">
    <property type="entry name" value="NAD-red_Hydgase_HoxS_gsu"/>
</dbReference>
<dbReference type="PIRSF" id="PIRSF000309">
    <property type="entry name" value="NAD_red_hyd_HoxU"/>
    <property type="match status" value="1"/>
</dbReference>
<evidence type="ECO:0000256" key="12">
    <source>
        <dbReference type="ARBA" id="ARBA00034078"/>
    </source>
</evidence>
<dbReference type="Pfam" id="PF13510">
    <property type="entry name" value="Fer2_4"/>
    <property type="match status" value="1"/>
</dbReference>
<comment type="similarity">
    <text evidence="3">Belongs to the complex I 75 kDa subunit family.</text>
</comment>
<keyword evidence="8" id="KW-0408">Iron</keyword>
<dbReference type="InterPro" id="IPR054351">
    <property type="entry name" value="NADH_UbQ_OxRdtase_ferredoxin"/>
</dbReference>
<organism evidence="16 17">
    <name type="scientific">Geobacter pickeringii</name>
    <dbReference type="NCBI Taxonomy" id="345632"/>
    <lineage>
        <taxon>Bacteria</taxon>
        <taxon>Pseudomonadati</taxon>
        <taxon>Thermodesulfobacteriota</taxon>
        <taxon>Desulfuromonadia</taxon>
        <taxon>Geobacterales</taxon>
        <taxon>Geobacteraceae</taxon>
        <taxon>Geobacter</taxon>
    </lineage>
</organism>
<evidence type="ECO:0000256" key="6">
    <source>
        <dbReference type="ARBA" id="ARBA00022723"/>
    </source>
</evidence>
<dbReference type="AlphaFoldDB" id="A0A0B5BFY4"/>
<dbReference type="Pfam" id="PF22117">
    <property type="entry name" value="Fer4_Nqo3"/>
    <property type="match status" value="1"/>
</dbReference>
<comment type="cofactor">
    <cofactor evidence="1">
        <name>[4Fe-4S] cluster</name>
        <dbReference type="ChEBI" id="CHEBI:49883"/>
    </cofactor>
</comment>
<dbReference type="OrthoDB" id="9816402at2"/>
<dbReference type="GO" id="GO:0003677">
    <property type="term" value="F:DNA binding"/>
    <property type="evidence" value="ECO:0007669"/>
    <property type="project" value="UniProtKB-KW"/>
</dbReference>
<evidence type="ECO:0000313" key="17">
    <source>
        <dbReference type="Proteomes" id="UP000057609"/>
    </source>
</evidence>
<dbReference type="FunFam" id="3.10.20.740:FF:000004">
    <property type="entry name" value="NADH-quinone oxidoreductase"/>
    <property type="match status" value="1"/>
</dbReference>
<evidence type="ECO:0000256" key="10">
    <source>
        <dbReference type="ARBA" id="ARBA00023027"/>
    </source>
</evidence>
<feature type="domain" description="2Fe-2S ferredoxin-type" evidence="13">
    <location>
        <begin position="2"/>
        <end position="80"/>
    </location>
</feature>
<dbReference type="GO" id="GO:0016020">
    <property type="term" value="C:membrane"/>
    <property type="evidence" value="ECO:0007669"/>
    <property type="project" value="UniProtKB-SubCell"/>
</dbReference>
<dbReference type="Gene3D" id="3.30.70.20">
    <property type="match status" value="1"/>
</dbReference>
<keyword evidence="17" id="KW-1185">Reference proteome</keyword>
<keyword evidence="7" id="KW-1278">Translocase</keyword>
<dbReference type="InterPro" id="IPR036010">
    <property type="entry name" value="2Fe-2S_ferredoxin-like_sf"/>
</dbReference>
<accession>A0A0B5BFY4</accession>
<dbReference type="STRING" id="345632.GPICK_12415"/>
<dbReference type="PROSITE" id="PS51379">
    <property type="entry name" value="4FE4S_FER_2"/>
    <property type="match status" value="2"/>
</dbReference>
<name>A0A0B5BFY4_9BACT</name>
<dbReference type="InterPro" id="IPR001041">
    <property type="entry name" value="2Fe-2S_ferredoxin-type"/>
</dbReference>
<dbReference type="PROSITE" id="PS00198">
    <property type="entry name" value="4FE4S_FER_1"/>
    <property type="match status" value="1"/>
</dbReference>
<keyword evidence="16" id="KW-0371">Homeobox</keyword>
<keyword evidence="4" id="KW-0004">4Fe-4S</keyword>
<evidence type="ECO:0000256" key="8">
    <source>
        <dbReference type="ARBA" id="ARBA00023004"/>
    </source>
</evidence>
<dbReference type="CDD" id="cd00207">
    <property type="entry name" value="fer2"/>
    <property type="match status" value="1"/>
</dbReference>
<proteinExistence type="inferred from homology"/>
<evidence type="ECO:0000256" key="7">
    <source>
        <dbReference type="ARBA" id="ARBA00022967"/>
    </source>
</evidence>
<dbReference type="GO" id="GO:0046872">
    <property type="term" value="F:metal ion binding"/>
    <property type="evidence" value="ECO:0007669"/>
    <property type="project" value="UniProtKB-KW"/>
</dbReference>
<evidence type="ECO:0000259" key="15">
    <source>
        <dbReference type="PROSITE" id="PS51839"/>
    </source>
</evidence>
<keyword evidence="9" id="KW-0411">Iron-sulfur</keyword>
<dbReference type="SUPFAM" id="SSF54862">
    <property type="entry name" value="4Fe-4S ferredoxins"/>
    <property type="match status" value="1"/>
</dbReference>
<evidence type="ECO:0000256" key="2">
    <source>
        <dbReference type="ARBA" id="ARBA00004370"/>
    </source>
</evidence>
<dbReference type="Proteomes" id="UP000057609">
    <property type="component" value="Chromosome"/>
</dbReference>
<keyword evidence="5" id="KW-0001">2Fe-2S</keyword>
<dbReference type="GO" id="GO:0051537">
    <property type="term" value="F:2 iron, 2 sulfur cluster binding"/>
    <property type="evidence" value="ECO:0007669"/>
    <property type="project" value="UniProtKB-KW"/>
</dbReference>
<dbReference type="NCBIfam" id="NF005745">
    <property type="entry name" value="PRK07569.1"/>
    <property type="match status" value="1"/>
</dbReference>
<dbReference type="RefSeq" id="WP_039743677.1">
    <property type="nucleotide sequence ID" value="NZ_CP009788.1"/>
</dbReference>
<evidence type="ECO:0000259" key="13">
    <source>
        <dbReference type="PROSITE" id="PS51085"/>
    </source>
</evidence>
<dbReference type="FunFam" id="3.30.70.20:FF:000002">
    <property type="entry name" value="NADH-ubiquinone oxidoreductase 75 kDa subunit"/>
    <property type="match status" value="1"/>
</dbReference>
<dbReference type="HOGENOM" id="CLU_000422_11_3_7"/>
<evidence type="ECO:0000256" key="1">
    <source>
        <dbReference type="ARBA" id="ARBA00001966"/>
    </source>
</evidence>
<evidence type="ECO:0000256" key="9">
    <source>
        <dbReference type="ARBA" id="ARBA00023014"/>
    </source>
</evidence>
<dbReference type="PANTHER" id="PTHR24960:SF84">
    <property type="entry name" value="HYDROGENASE SUBUNIT"/>
    <property type="match status" value="1"/>
</dbReference>
<keyword evidence="10" id="KW-0520">NAD</keyword>
<feature type="domain" description="4Fe-4S His(Cys)3-ligated-type" evidence="15">
    <location>
        <begin position="80"/>
        <end position="119"/>
    </location>
</feature>
<dbReference type="PROSITE" id="PS51085">
    <property type="entry name" value="2FE2S_FER_2"/>
    <property type="match status" value="1"/>
</dbReference>
<protein>
    <submittedName>
        <fullName evidence="16">Bidirectional hydrogenase complex protein HoxU</fullName>
    </submittedName>
</protein>
<evidence type="ECO:0000259" key="14">
    <source>
        <dbReference type="PROSITE" id="PS51379"/>
    </source>
</evidence>